<feature type="region of interest" description="Disordered" evidence="1">
    <location>
        <begin position="1"/>
        <end position="50"/>
    </location>
</feature>
<feature type="region of interest" description="Disordered" evidence="1">
    <location>
        <begin position="126"/>
        <end position="153"/>
    </location>
</feature>
<sequence>MSDPSDADAMASRVESSAPVGRFRRRDRGRGRSEPSPIVPERRAVSPDVSYSREVAKEAVSAVVSELRNHLFALFDDLRSSFNSAIALSKVPTDEERQMKGELPCFKATGIRDDAPAAAIPLGQSMADVNSDSESVRSHGRPKSVPEPSRTSLTHASTLGKAFRIDDWIESLTTDNPSGTPPVTVNSLPYNTLQQFGPWLKIEPFDGDPRRRAKDRNLEPAVIASLEGCLRKLLVQSRNVLSGVS</sequence>
<evidence type="ECO:0000256" key="1">
    <source>
        <dbReference type="SAM" id="MobiDB-lite"/>
    </source>
</evidence>
<dbReference type="WBParaSite" id="TMUE_0000001550.1">
    <property type="protein sequence ID" value="TMUE_0000001550.1"/>
    <property type="gene ID" value="WBGene00297440"/>
</dbReference>
<evidence type="ECO:0000313" key="2">
    <source>
        <dbReference type="Proteomes" id="UP000046395"/>
    </source>
</evidence>
<accession>A0A5S6Q2U8</accession>
<dbReference type="AlphaFoldDB" id="A0A5S6Q2U8"/>
<organism evidence="2 3">
    <name type="scientific">Trichuris muris</name>
    <name type="common">Mouse whipworm</name>
    <dbReference type="NCBI Taxonomy" id="70415"/>
    <lineage>
        <taxon>Eukaryota</taxon>
        <taxon>Metazoa</taxon>
        <taxon>Ecdysozoa</taxon>
        <taxon>Nematoda</taxon>
        <taxon>Enoplea</taxon>
        <taxon>Dorylaimia</taxon>
        <taxon>Trichinellida</taxon>
        <taxon>Trichuridae</taxon>
        <taxon>Trichuris</taxon>
    </lineage>
</organism>
<evidence type="ECO:0000313" key="3">
    <source>
        <dbReference type="WBParaSite" id="TMUE_0000001550.1"/>
    </source>
</evidence>
<name>A0A5S6Q2U8_TRIMR</name>
<dbReference type="Proteomes" id="UP000046395">
    <property type="component" value="Unassembled WGS sequence"/>
</dbReference>
<protein>
    <submittedName>
        <fullName evidence="3">Uncharacterized protein</fullName>
    </submittedName>
</protein>
<reference evidence="3" key="1">
    <citation type="submission" date="2019-12" db="UniProtKB">
        <authorList>
            <consortium name="WormBaseParasite"/>
        </authorList>
    </citation>
    <scope>IDENTIFICATION</scope>
</reference>
<proteinExistence type="predicted"/>
<keyword evidence="2" id="KW-1185">Reference proteome</keyword>